<sequence length="373" mass="41208">MNKYSLLIFVTIITGIFISFSACDTNTNVGLEESLASVYDVTPIEGAQDEAMQLKHGDSQDSFFSVQLADGLNRDGWCIEWNEDANFGIQNGVKLFSTKGHEEWNALNYFMSIKDDLRAEDPELTFREIQVIIWSLIENPSFDVSKISEYDNISSRIYADGQLLFDIEKVKSILSKVKSHLEDKVIDKIPGVTLIENDGQTIMVGNETAYAVKTKGINGDTIVDDDYSTCFDEEIMPGVSFNNWGWTNGPLSDPSGPMTYAIYAGAGQCDLNKGTKVGELAAEYSNGTLTVTYTMTETSGYTGSLYTLEETHVYAGNDPYPKNPGGKYTVAPGQYGNQETHDNITEYTYEIDGLSGDIYFIAHAVVSGFNPEE</sequence>
<evidence type="ECO:0000313" key="1">
    <source>
        <dbReference type="EMBL" id="MCW9706750.1"/>
    </source>
</evidence>
<keyword evidence="2" id="KW-1185">Reference proteome</keyword>
<protein>
    <submittedName>
        <fullName evidence="1">Uncharacterized protein</fullName>
    </submittedName>
</protein>
<organism evidence="1 2">
    <name type="scientific">Fodinibius salsisoli</name>
    <dbReference type="NCBI Taxonomy" id="2820877"/>
    <lineage>
        <taxon>Bacteria</taxon>
        <taxon>Pseudomonadati</taxon>
        <taxon>Balneolota</taxon>
        <taxon>Balneolia</taxon>
        <taxon>Balneolales</taxon>
        <taxon>Balneolaceae</taxon>
        <taxon>Fodinibius</taxon>
    </lineage>
</organism>
<name>A0ABT3PLK9_9BACT</name>
<accession>A0ABT3PLK9</accession>
<dbReference type="RefSeq" id="WP_265765483.1">
    <property type="nucleotide sequence ID" value="NZ_JAGGJA010000004.1"/>
</dbReference>
<dbReference type="PROSITE" id="PS51257">
    <property type="entry name" value="PROKAR_LIPOPROTEIN"/>
    <property type="match status" value="1"/>
</dbReference>
<dbReference type="EMBL" id="JAGGJA010000004">
    <property type="protein sequence ID" value="MCW9706750.1"/>
    <property type="molecule type" value="Genomic_DNA"/>
</dbReference>
<reference evidence="1 2" key="1">
    <citation type="submission" date="2021-03" db="EMBL/GenBank/DDBJ databases">
        <title>Aliifodinibius sp. nov., a new bacterium isolated from saline soil.</title>
        <authorList>
            <person name="Galisteo C."/>
            <person name="De La Haba R."/>
            <person name="Sanchez-Porro C."/>
            <person name="Ventosa A."/>
        </authorList>
    </citation>
    <scope>NUCLEOTIDE SEQUENCE [LARGE SCALE GENOMIC DNA]</scope>
    <source>
        <strain evidence="1 2">1BSP15-2V2</strain>
    </source>
</reference>
<evidence type="ECO:0000313" key="2">
    <source>
        <dbReference type="Proteomes" id="UP001207918"/>
    </source>
</evidence>
<gene>
    <name evidence="1" type="ORF">J6I44_07770</name>
</gene>
<dbReference type="Proteomes" id="UP001207918">
    <property type="component" value="Unassembled WGS sequence"/>
</dbReference>
<proteinExistence type="predicted"/>
<comment type="caution">
    <text evidence="1">The sequence shown here is derived from an EMBL/GenBank/DDBJ whole genome shotgun (WGS) entry which is preliminary data.</text>
</comment>